<feature type="region of interest" description="Disordered" evidence="1">
    <location>
        <begin position="81"/>
        <end position="106"/>
    </location>
</feature>
<dbReference type="VEuPathDB" id="FungiDB:JI435_157110"/>
<dbReference type="PANTHER" id="PTHR38166:SF1">
    <property type="entry name" value="C2H2-TYPE DOMAIN-CONTAINING PROTEIN"/>
    <property type="match status" value="1"/>
</dbReference>
<accession>Q0TXF5</accession>
<gene>
    <name evidence="2" type="ORF">SNOG_15711</name>
</gene>
<organism evidence="2 3">
    <name type="scientific">Phaeosphaeria nodorum (strain SN15 / ATCC MYA-4574 / FGSC 10173)</name>
    <name type="common">Glume blotch fungus</name>
    <name type="synonym">Parastagonospora nodorum</name>
    <dbReference type="NCBI Taxonomy" id="321614"/>
    <lineage>
        <taxon>Eukaryota</taxon>
        <taxon>Fungi</taxon>
        <taxon>Dikarya</taxon>
        <taxon>Ascomycota</taxon>
        <taxon>Pezizomycotina</taxon>
        <taxon>Dothideomycetes</taxon>
        <taxon>Pleosporomycetidae</taxon>
        <taxon>Pleosporales</taxon>
        <taxon>Pleosporineae</taxon>
        <taxon>Phaeosphaeriaceae</taxon>
        <taxon>Parastagonospora</taxon>
    </lineage>
</organism>
<proteinExistence type="predicted"/>
<name>Q0TXF5_PHANO</name>
<dbReference type="PANTHER" id="PTHR38166">
    <property type="entry name" value="C2H2-TYPE DOMAIN-CONTAINING PROTEIN-RELATED"/>
    <property type="match status" value="1"/>
</dbReference>
<evidence type="ECO:0000256" key="1">
    <source>
        <dbReference type="SAM" id="MobiDB-lite"/>
    </source>
</evidence>
<dbReference type="KEGG" id="pno:SNOG_15711"/>
<protein>
    <recommendedName>
        <fullName evidence="4">C2H2-type domain-containing protein</fullName>
    </recommendedName>
</protein>
<evidence type="ECO:0000313" key="2">
    <source>
        <dbReference type="EMBL" id="EAT76806.2"/>
    </source>
</evidence>
<dbReference type="HOGENOM" id="CLU_419841_0_0_1"/>
<feature type="region of interest" description="Disordered" evidence="1">
    <location>
        <begin position="450"/>
        <end position="509"/>
    </location>
</feature>
<evidence type="ECO:0000313" key="3">
    <source>
        <dbReference type="Proteomes" id="UP000001055"/>
    </source>
</evidence>
<feature type="compositionally biased region" description="Low complexity" evidence="1">
    <location>
        <begin position="455"/>
        <end position="478"/>
    </location>
</feature>
<dbReference type="Proteomes" id="UP000001055">
    <property type="component" value="Unassembled WGS sequence"/>
</dbReference>
<dbReference type="RefSeq" id="XP_001805850.1">
    <property type="nucleotide sequence ID" value="XM_001805798.1"/>
</dbReference>
<dbReference type="GeneID" id="5982780"/>
<dbReference type="AlphaFoldDB" id="Q0TXF5"/>
<feature type="region of interest" description="Disordered" evidence="1">
    <location>
        <begin position="295"/>
        <end position="326"/>
    </location>
</feature>
<dbReference type="EMBL" id="CH445364">
    <property type="protein sequence ID" value="EAT76806.2"/>
    <property type="molecule type" value="Genomic_DNA"/>
</dbReference>
<feature type="region of interest" description="Disordered" evidence="1">
    <location>
        <begin position="358"/>
        <end position="418"/>
    </location>
</feature>
<feature type="compositionally biased region" description="Polar residues" evidence="1">
    <location>
        <begin position="312"/>
        <end position="323"/>
    </location>
</feature>
<evidence type="ECO:0008006" key="4">
    <source>
        <dbReference type="Google" id="ProtNLM"/>
    </source>
</evidence>
<feature type="compositionally biased region" description="Low complexity" evidence="1">
    <location>
        <begin position="85"/>
        <end position="95"/>
    </location>
</feature>
<sequence>MSQSPQIIPLQVRVEDYDSADSDDSVVLSSLVNRKNTTNVATKRSPAKPPRANIVEEYINSTRSSRETFADQINQATLERLSRVSEYSDSGASSSSEDENLPKQTSTIENEFRLRLDGKAPVNISLSSDMEGRTLQLVPAENGMTDLVIGGGHITHSHMDPTAKQNESTVLDGRSDSGYSSWTVSSHNSAFLASLGKAPPSVADEFPMDPVIEALEPPPMPAVPTENRGRLPKNDVSKATSLVDRPFSRRSRNITGVNASTVGENATHKNEAKKRKIKSMGNVKKGRVVIFQGSKKGAGKGRENACVKSSRRGSMTMTPAQQDGQRRHLAVEMGFRQGDSRATGASEDEERTTLLQEKASLPAEAPSSSTPHDSALDRPGSVFISSASEDSRLSTDESVELSSAESVNESDEASDECEVHVQDALHSAMNVVRNLLLRELLDHALPEAADGLPASSTSTPGSVGSSASSILASSSVNSQTHQRSKRSREGGRDPGDGNGDNSDDEDRPKKKAGFVDMAKLKDHIKRVHTQPLRCSRCWMEMECEEAYSDHLQQENICDRRPEPQDDRIRPQLLKRLDFKKVPYSNARNVEEKWSILFKVLFPEDSNTPSPYEDQGMSPQLERALCEALEEELTPIRFAHVSKLRVFHCSIIYY</sequence>
<reference evidence="3" key="1">
    <citation type="journal article" date="2007" name="Plant Cell">
        <title>Dothideomycete-plant interactions illuminated by genome sequencing and EST analysis of the wheat pathogen Stagonospora nodorum.</title>
        <authorList>
            <person name="Hane J.K."/>
            <person name="Lowe R.G."/>
            <person name="Solomon P.S."/>
            <person name="Tan K.C."/>
            <person name="Schoch C.L."/>
            <person name="Spatafora J.W."/>
            <person name="Crous P.W."/>
            <person name="Kodira C."/>
            <person name="Birren B.W."/>
            <person name="Galagan J.E."/>
            <person name="Torriani S.F."/>
            <person name="McDonald B.A."/>
            <person name="Oliver R.P."/>
        </authorList>
    </citation>
    <scope>NUCLEOTIDE SEQUENCE [LARGE SCALE GENOMIC DNA]</scope>
    <source>
        <strain evidence="3">SN15 / ATCC MYA-4574 / FGSC 10173</strain>
    </source>
</reference>
<dbReference type="InParanoid" id="Q0TXF5"/>